<keyword evidence="2" id="KW-0489">Methyltransferase</keyword>
<dbReference type="SUPFAM" id="SSF53335">
    <property type="entry name" value="S-adenosyl-L-methionine-dependent methyltransferases"/>
    <property type="match status" value="1"/>
</dbReference>
<dbReference type="AlphaFoldDB" id="A0A926ZE69"/>
<evidence type="ECO:0000259" key="1">
    <source>
        <dbReference type="Pfam" id="PF05050"/>
    </source>
</evidence>
<keyword evidence="3" id="KW-1185">Reference proteome</keyword>
<dbReference type="PANTHER" id="PTHR34203">
    <property type="entry name" value="METHYLTRANSFERASE, FKBM FAMILY PROTEIN"/>
    <property type="match status" value="1"/>
</dbReference>
<evidence type="ECO:0000313" key="2">
    <source>
        <dbReference type="EMBL" id="MBD2179753.1"/>
    </source>
</evidence>
<dbReference type="Gene3D" id="3.40.50.150">
    <property type="entry name" value="Vaccinia Virus protein VP39"/>
    <property type="match status" value="1"/>
</dbReference>
<gene>
    <name evidence="2" type="ORF">H6G03_01280</name>
</gene>
<dbReference type="Pfam" id="PF05050">
    <property type="entry name" value="Methyltransf_21"/>
    <property type="match status" value="1"/>
</dbReference>
<dbReference type="PANTHER" id="PTHR34203:SF15">
    <property type="entry name" value="SLL1173 PROTEIN"/>
    <property type="match status" value="1"/>
</dbReference>
<organism evidence="2 3">
    <name type="scientific">Aerosakkonema funiforme FACHB-1375</name>
    <dbReference type="NCBI Taxonomy" id="2949571"/>
    <lineage>
        <taxon>Bacteria</taxon>
        <taxon>Bacillati</taxon>
        <taxon>Cyanobacteriota</taxon>
        <taxon>Cyanophyceae</taxon>
        <taxon>Oscillatoriophycideae</taxon>
        <taxon>Aerosakkonematales</taxon>
        <taxon>Aerosakkonemataceae</taxon>
        <taxon>Aerosakkonema</taxon>
    </lineage>
</organism>
<dbReference type="RefSeq" id="WP_190461265.1">
    <property type="nucleotide sequence ID" value="NZ_JACJPW010000002.1"/>
</dbReference>
<dbReference type="InterPro" id="IPR052514">
    <property type="entry name" value="SAM-dependent_MTase"/>
</dbReference>
<proteinExistence type="predicted"/>
<dbReference type="GO" id="GO:0008168">
    <property type="term" value="F:methyltransferase activity"/>
    <property type="evidence" value="ECO:0007669"/>
    <property type="project" value="UniProtKB-KW"/>
</dbReference>
<reference evidence="2" key="1">
    <citation type="journal article" date="2015" name="ISME J.">
        <title>Draft Genome Sequence of Streptomyces incarnatus NRRL8089, which Produces the Nucleoside Antibiotic Sinefungin.</title>
        <authorList>
            <person name="Oshima K."/>
            <person name="Hattori M."/>
            <person name="Shimizu H."/>
            <person name="Fukuda K."/>
            <person name="Nemoto M."/>
            <person name="Inagaki K."/>
            <person name="Tamura T."/>
        </authorList>
    </citation>
    <scope>NUCLEOTIDE SEQUENCE</scope>
    <source>
        <strain evidence="2">FACHB-1375</strain>
    </source>
</reference>
<dbReference type="Proteomes" id="UP000641646">
    <property type="component" value="Unassembled WGS sequence"/>
</dbReference>
<sequence>MNSKQKAVQIIWQLLKYYLGDANALKIIKFWLHLLPSKYAFPLTWVTLSEFPVNSQSEFEYTYGTARQFPQRMVKVNPNCLHARFFVVSGYYEEYLTKEIMSPQRKGLFVDIGANFGYYSVLWLQKDETRAIAVEPVQEYVEILHENLKDYDSRYLIFDGCIGDRDGVAFLDTLGEPTMLSKVVADAARPNTRSVPMLTLSSLLKKYNEEKIDVLKVDAEGYDINILESCKPLFEAKAIKTVFWETANSPEEKNIIEFLENLGYSKILDKASTGYELVSNL</sequence>
<evidence type="ECO:0000313" key="3">
    <source>
        <dbReference type="Proteomes" id="UP000641646"/>
    </source>
</evidence>
<feature type="domain" description="Methyltransferase FkbM" evidence="1">
    <location>
        <begin position="111"/>
        <end position="265"/>
    </location>
</feature>
<dbReference type="EMBL" id="JACJPW010000002">
    <property type="protein sequence ID" value="MBD2179753.1"/>
    <property type="molecule type" value="Genomic_DNA"/>
</dbReference>
<comment type="caution">
    <text evidence="2">The sequence shown here is derived from an EMBL/GenBank/DDBJ whole genome shotgun (WGS) entry which is preliminary data.</text>
</comment>
<keyword evidence="2" id="KW-0808">Transferase</keyword>
<dbReference type="InterPro" id="IPR006342">
    <property type="entry name" value="FkbM_mtfrase"/>
</dbReference>
<dbReference type="GO" id="GO:0032259">
    <property type="term" value="P:methylation"/>
    <property type="evidence" value="ECO:0007669"/>
    <property type="project" value="UniProtKB-KW"/>
</dbReference>
<protein>
    <submittedName>
        <fullName evidence="2">FkbM family methyltransferase</fullName>
    </submittedName>
</protein>
<reference evidence="2" key="2">
    <citation type="submission" date="2020-08" db="EMBL/GenBank/DDBJ databases">
        <authorList>
            <person name="Chen M."/>
            <person name="Teng W."/>
            <person name="Zhao L."/>
            <person name="Hu C."/>
            <person name="Zhou Y."/>
            <person name="Han B."/>
            <person name="Song L."/>
            <person name="Shu W."/>
        </authorList>
    </citation>
    <scope>NUCLEOTIDE SEQUENCE</scope>
    <source>
        <strain evidence="2">FACHB-1375</strain>
    </source>
</reference>
<accession>A0A926ZE69</accession>
<name>A0A926ZE69_9CYAN</name>
<dbReference type="InterPro" id="IPR029063">
    <property type="entry name" value="SAM-dependent_MTases_sf"/>
</dbReference>
<dbReference type="NCBIfam" id="TIGR01444">
    <property type="entry name" value="fkbM_fam"/>
    <property type="match status" value="1"/>
</dbReference>